<keyword evidence="4" id="KW-0808">Transferase</keyword>
<keyword evidence="8" id="KW-1185">Reference proteome</keyword>
<evidence type="ECO:0000256" key="3">
    <source>
        <dbReference type="PROSITE-ProRule" id="PRU10141"/>
    </source>
</evidence>
<dbReference type="InterPro" id="IPR051681">
    <property type="entry name" value="Ser/Thr_Kinases-Pseudokinases"/>
</dbReference>
<name>A0AAW0U237_SCYPA</name>
<keyword evidence="4" id="KW-0418">Kinase</keyword>
<dbReference type="InterPro" id="IPR017441">
    <property type="entry name" value="Protein_kinase_ATP_BS"/>
</dbReference>
<comment type="similarity">
    <text evidence="4">Belongs to the protein kinase superfamily.</text>
</comment>
<protein>
    <recommendedName>
        <fullName evidence="6">Protein kinase domain-containing protein</fullName>
    </recommendedName>
</protein>
<dbReference type="Pfam" id="PF00069">
    <property type="entry name" value="Pkinase"/>
    <property type="match status" value="1"/>
</dbReference>
<accession>A0AAW0U237</accession>
<dbReference type="PROSITE" id="PS00107">
    <property type="entry name" value="PROTEIN_KINASE_ATP"/>
    <property type="match status" value="1"/>
</dbReference>
<dbReference type="SUPFAM" id="SSF56112">
    <property type="entry name" value="Protein kinase-like (PK-like)"/>
    <property type="match status" value="1"/>
</dbReference>
<dbReference type="GO" id="GO:0004674">
    <property type="term" value="F:protein serine/threonine kinase activity"/>
    <property type="evidence" value="ECO:0007669"/>
    <property type="project" value="UniProtKB-KW"/>
</dbReference>
<dbReference type="SMART" id="SM00220">
    <property type="entry name" value="S_TKc"/>
    <property type="match status" value="1"/>
</dbReference>
<dbReference type="PANTHER" id="PTHR44329">
    <property type="entry name" value="SERINE/THREONINE-PROTEIN KINASE TNNI3K-RELATED"/>
    <property type="match status" value="1"/>
</dbReference>
<dbReference type="Proteomes" id="UP001487740">
    <property type="component" value="Unassembled WGS sequence"/>
</dbReference>
<feature type="region of interest" description="Disordered" evidence="5">
    <location>
        <begin position="381"/>
        <end position="400"/>
    </location>
</feature>
<keyword evidence="4" id="KW-0723">Serine/threonine-protein kinase</keyword>
<sequence>MVFKTVLLGMGRTARREEQLGVARRVLRQMGVTKFPDGMLTRALQNAPVLGSGSFGTCHRVQVYAASRPVHAAAKVFHGGHVRHALREASAYSRLADVPGVPRLLGVSVAPLCVVTTLHGPETLLDAALRAGTPAAELLGALHQLAGTVLAVHERRLVHNDLKFDNVLVSRAKRTGALTATLIDLGSVQHVGARPYRGRSLCPHQYPYLAPEVLAGGPVSPGSDAFSLGWMLSGVVAMLPSSSTLARGRALARQCMHPDPAQRLSVTSLRDAIGSLFLSTSSPALAATFTPAVHSILTHAKQQNRDPRARRTGVIHCVTAATIATLVIFHRDTQGHTSTCWRRPAAPQARREPASLGFGAPRDLQSDTFPCSGAVSVLLTATTPQGRRSPQGGPARGPTIRKVRTIPSVREVFEVLKC</sequence>
<dbReference type="Gene3D" id="1.10.510.10">
    <property type="entry name" value="Transferase(Phosphotransferase) domain 1"/>
    <property type="match status" value="1"/>
</dbReference>
<reference evidence="7 8" key="1">
    <citation type="submission" date="2023-03" db="EMBL/GenBank/DDBJ databases">
        <title>High-quality genome of Scylla paramamosain provides insights in environmental adaptation.</title>
        <authorList>
            <person name="Zhang L."/>
        </authorList>
    </citation>
    <scope>NUCLEOTIDE SEQUENCE [LARGE SCALE GENOMIC DNA]</scope>
    <source>
        <strain evidence="7">LZ_2023a</strain>
        <tissue evidence="7">Muscle</tissue>
    </source>
</reference>
<dbReference type="GO" id="GO:0005524">
    <property type="term" value="F:ATP binding"/>
    <property type="evidence" value="ECO:0007669"/>
    <property type="project" value="UniProtKB-UniRule"/>
</dbReference>
<feature type="domain" description="Protein kinase" evidence="6">
    <location>
        <begin position="44"/>
        <end position="323"/>
    </location>
</feature>
<evidence type="ECO:0000259" key="6">
    <source>
        <dbReference type="PROSITE" id="PS50011"/>
    </source>
</evidence>
<evidence type="ECO:0000256" key="4">
    <source>
        <dbReference type="RuleBase" id="RU000304"/>
    </source>
</evidence>
<dbReference type="InterPro" id="IPR000719">
    <property type="entry name" value="Prot_kinase_dom"/>
</dbReference>
<proteinExistence type="inferred from homology"/>
<dbReference type="AlphaFoldDB" id="A0AAW0U237"/>
<dbReference type="EMBL" id="JARAKH010000020">
    <property type="protein sequence ID" value="KAK8393488.1"/>
    <property type="molecule type" value="Genomic_DNA"/>
</dbReference>
<evidence type="ECO:0000256" key="2">
    <source>
        <dbReference type="ARBA" id="ARBA00022840"/>
    </source>
</evidence>
<keyword evidence="2 3" id="KW-0067">ATP-binding</keyword>
<dbReference type="InterPro" id="IPR011009">
    <property type="entry name" value="Kinase-like_dom_sf"/>
</dbReference>
<comment type="caution">
    <text evidence="7">The sequence shown here is derived from an EMBL/GenBank/DDBJ whole genome shotgun (WGS) entry which is preliminary data.</text>
</comment>
<keyword evidence="1 3" id="KW-0547">Nucleotide-binding</keyword>
<dbReference type="PROSITE" id="PS50011">
    <property type="entry name" value="PROTEIN_KINASE_DOM"/>
    <property type="match status" value="1"/>
</dbReference>
<evidence type="ECO:0000313" key="7">
    <source>
        <dbReference type="EMBL" id="KAK8393488.1"/>
    </source>
</evidence>
<evidence type="ECO:0000313" key="8">
    <source>
        <dbReference type="Proteomes" id="UP001487740"/>
    </source>
</evidence>
<evidence type="ECO:0000256" key="5">
    <source>
        <dbReference type="SAM" id="MobiDB-lite"/>
    </source>
</evidence>
<feature type="binding site" evidence="3">
    <location>
        <position position="75"/>
    </location>
    <ligand>
        <name>ATP</name>
        <dbReference type="ChEBI" id="CHEBI:30616"/>
    </ligand>
</feature>
<dbReference type="CDD" id="cd00180">
    <property type="entry name" value="PKc"/>
    <property type="match status" value="1"/>
</dbReference>
<organism evidence="7 8">
    <name type="scientific">Scylla paramamosain</name>
    <name type="common">Mud crab</name>
    <dbReference type="NCBI Taxonomy" id="85552"/>
    <lineage>
        <taxon>Eukaryota</taxon>
        <taxon>Metazoa</taxon>
        <taxon>Ecdysozoa</taxon>
        <taxon>Arthropoda</taxon>
        <taxon>Crustacea</taxon>
        <taxon>Multicrustacea</taxon>
        <taxon>Malacostraca</taxon>
        <taxon>Eumalacostraca</taxon>
        <taxon>Eucarida</taxon>
        <taxon>Decapoda</taxon>
        <taxon>Pleocyemata</taxon>
        <taxon>Brachyura</taxon>
        <taxon>Eubrachyura</taxon>
        <taxon>Portunoidea</taxon>
        <taxon>Portunidae</taxon>
        <taxon>Portuninae</taxon>
        <taxon>Scylla</taxon>
    </lineage>
</organism>
<dbReference type="PROSITE" id="PS00108">
    <property type="entry name" value="PROTEIN_KINASE_ST"/>
    <property type="match status" value="1"/>
</dbReference>
<evidence type="ECO:0000256" key="1">
    <source>
        <dbReference type="ARBA" id="ARBA00022741"/>
    </source>
</evidence>
<dbReference type="InterPro" id="IPR008271">
    <property type="entry name" value="Ser/Thr_kinase_AS"/>
</dbReference>
<gene>
    <name evidence="7" type="ORF">O3P69_006659</name>
</gene>